<proteinExistence type="predicted"/>
<keyword evidence="3" id="KW-1185">Reference proteome</keyword>
<feature type="region of interest" description="Disordered" evidence="1">
    <location>
        <begin position="508"/>
        <end position="532"/>
    </location>
</feature>
<dbReference type="AlphaFoldDB" id="A0A1D8G231"/>
<evidence type="ECO:0000256" key="1">
    <source>
        <dbReference type="SAM" id="MobiDB-lite"/>
    </source>
</evidence>
<gene>
    <name evidence="2" type="ORF">A4G23_02333</name>
</gene>
<feature type="compositionally biased region" description="Pro residues" evidence="1">
    <location>
        <begin position="77"/>
        <end position="121"/>
    </location>
</feature>
<feature type="compositionally biased region" description="Low complexity" evidence="1">
    <location>
        <begin position="122"/>
        <end position="156"/>
    </location>
</feature>
<dbReference type="KEGG" id="srn:A4G23_02333"/>
<dbReference type="EMBL" id="CP017316">
    <property type="protein sequence ID" value="AOT59491.1"/>
    <property type="molecule type" value="Genomic_DNA"/>
</dbReference>
<evidence type="ECO:0000313" key="2">
    <source>
        <dbReference type="EMBL" id="AOT59491.1"/>
    </source>
</evidence>
<reference evidence="2 3" key="1">
    <citation type="submission" date="2016-09" db="EMBL/GenBank/DDBJ databases">
        <title>Streptomyces rubrolavendulae MJM4426 Genome sequencing and assembly.</title>
        <authorList>
            <person name="Kim J.-G."/>
        </authorList>
    </citation>
    <scope>NUCLEOTIDE SEQUENCE [LARGE SCALE GENOMIC DNA]</scope>
    <source>
        <strain evidence="2 3">MJM4426</strain>
    </source>
</reference>
<feature type="compositionally biased region" description="Low complexity" evidence="1">
    <location>
        <begin position="195"/>
        <end position="227"/>
    </location>
</feature>
<feature type="compositionally biased region" description="Low complexity" evidence="1">
    <location>
        <begin position="10"/>
        <end position="19"/>
    </location>
</feature>
<protein>
    <submittedName>
        <fullName evidence="2">Uncharacterized protein</fullName>
    </submittedName>
</protein>
<dbReference type="PATRIC" id="fig|285473.5.peg.2442"/>
<sequence length="558" mass="58870">MTQSGHGQEGQSWGQAPGQPWGPPPPQAVPGEDPATQYLRPVPPASAPLPPERGQAPAETAAESTAFLGTGLGGQPGPAPQQPPYQPQPPQYQPPQYQQPPQPPQYQQPPQPQPQQPPPGYGYPQHAAPAGYGYPQPGPAQPGYGYPQQPGYGYPQAGPPQQPPQASPQPYPPQPQSQGYPRPQDQSQGHPQQPPQAYDQQPQPQGYPQAQGYPQPQQPQHQPQSQPHRPPQPDPDSEATQFIPPVPGDSGPPAEFDNLFRNDAPGATQQMPRIDASAPHPPGRPQPPHQAHQPPPPYGRQTPPAHGAHGAHGAQAPHGAHGAPPPHGAHGAHGYGEYDDYDEPERRRSKVPLVAAVVVGCAVVGLGAGALLSGGDEKPAVDKAGAASPVAPAPGPSAPASSEPAPDPVKDQAVELDKLLADSNDSRDAVIRSVENIKKCEQLDKAASDLREAAGQRRELVNRLRGIKIDKLPDHTELSASLTKAWQASAKADDHYAAWADQVKKPKNCKDGKARNTGSTAQAAVASGEATGAKREAARLWNGIAETYGLTKRQPTQL</sequence>
<feature type="region of interest" description="Disordered" evidence="1">
    <location>
        <begin position="369"/>
        <end position="414"/>
    </location>
</feature>
<dbReference type="STRING" id="285473.A4G23_02333"/>
<organism evidence="2 3">
    <name type="scientific">Streptomyces rubrolavendulae</name>
    <dbReference type="NCBI Taxonomy" id="285473"/>
    <lineage>
        <taxon>Bacteria</taxon>
        <taxon>Bacillati</taxon>
        <taxon>Actinomycetota</taxon>
        <taxon>Actinomycetes</taxon>
        <taxon>Kitasatosporales</taxon>
        <taxon>Streptomycetaceae</taxon>
        <taxon>Streptomyces</taxon>
    </lineage>
</organism>
<feature type="region of interest" description="Disordered" evidence="1">
    <location>
        <begin position="1"/>
        <end position="347"/>
    </location>
</feature>
<name>A0A1D8G231_9ACTN</name>
<feature type="compositionally biased region" description="Low complexity" evidence="1">
    <location>
        <begin position="299"/>
        <end position="322"/>
    </location>
</feature>
<dbReference type="Proteomes" id="UP000095349">
    <property type="component" value="Chromosome"/>
</dbReference>
<feature type="compositionally biased region" description="Pro residues" evidence="1">
    <location>
        <begin position="279"/>
        <end position="298"/>
    </location>
</feature>
<evidence type="ECO:0000313" key="3">
    <source>
        <dbReference type="Proteomes" id="UP000095349"/>
    </source>
</evidence>
<dbReference type="RefSeq" id="WP_203233006.1">
    <property type="nucleotide sequence ID" value="NZ_CP017316.1"/>
</dbReference>
<feature type="compositionally biased region" description="Pro residues" evidence="1">
    <location>
        <begin position="41"/>
        <end position="51"/>
    </location>
</feature>
<accession>A0A1D8G231</accession>
<feature type="compositionally biased region" description="Pro residues" evidence="1">
    <location>
        <begin position="157"/>
        <end position="175"/>
    </location>
</feature>